<organism evidence="1 2">
    <name type="scientific">Prunus yedoensis var. nudiflora</name>
    <dbReference type="NCBI Taxonomy" id="2094558"/>
    <lineage>
        <taxon>Eukaryota</taxon>
        <taxon>Viridiplantae</taxon>
        <taxon>Streptophyta</taxon>
        <taxon>Embryophyta</taxon>
        <taxon>Tracheophyta</taxon>
        <taxon>Spermatophyta</taxon>
        <taxon>Magnoliopsida</taxon>
        <taxon>eudicotyledons</taxon>
        <taxon>Gunneridae</taxon>
        <taxon>Pentapetalae</taxon>
        <taxon>rosids</taxon>
        <taxon>fabids</taxon>
        <taxon>Rosales</taxon>
        <taxon>Rosaceae</taxon>
        <taxon>Amygdaloideae</taxon>
        <taxon>Amygdaleae</taxon>
        <taxon>Prunus</taxon>
    </lineage>
</organism>
<name>A0A314UFL7_PRUYE</name>
<dbReference type="EMBL" id="PJQY01003582">
    <property type="protein sequence ID" value="PQM36131.1"/>
    <property type="molecule type" value="Genomic_DNA"/>
</dbReference>
<comment type="caution">
    <text evidence="1">The sequence shown here is derived from an EMBL/GenBank/DDBJ whole genome shotgun (WGS) entry which is preliminary data.</text>
</comment>
<protein>
    <submittedName>
        <fullName evidence="1">Uncharacterized protein</fullName>
    </submittedName>
</protein>
<dbReference type="Proteomes" id="UP000250321">
    <property type="component" value="Unassembled WGS sequence"/>
</dbReference>
<reference evidence="1 2" key="1">
    <citation type="submission" date="2018-02" db="EMBL/GenBank/DDBJ databases">
        <title>Draft genome of wild Prunus yedoensis var. nudiflora.</title>
        <authorList>
            <person name="Baek S."/>
            <person name="Kim J.-H."/>
            <person name="Choi K."/>
            <person name="Kim G.-B."/>
            <person name="Cho A."/>
            <person name="Jang H."/>
            <person name="Shin C.-H."/>
            <person name="Yu H.-J."/>
            <person name="Mun J.-H."/>
        </authorList>
    </citation>
    <scope>NUCLEOTIDE SEQUENCE [LARGE SCALE GENOMIC DNA]</scope>
    <source>
        <strain evidence="2">cv. Jeju island</strain>
        <tissue evidence="1">Leaf</tissue>
    </source>
</reference>
<keyword evidence="2" id="KW-1185">Reference proteome</keyword>
<sequence length="135" mass="15455">MSMVVRHIGDDLDEVSTNLGKPINLKPWWGELFLLWRINHAKWSAFIHSGRFGQVRWLVTMQSGRHSSMVVGLAMQIGRHWWSGQPCKVVGDHAKVVGVRPKWLSRPCKVAGDHAKWSAFIHGGRVSYARWWATM</sequence>
<dbReference type="AlphaFoldDB" id="A0A314UFL7"/>
<gene>
    <name evidence="1" type="ORF">Pyn_30266</name>
</gene>
<evidence type="ECO:0000313" key="1">
    <source>
        <dbReference type="EMBL" id="PQM36131.1"/>
    </source>
</evidence>
<proteinExistence type="predicted"/>
<evidence type="ECO:0000313" key="2">
    <source>
        <dbReference type="Proteomes" id="UP000250321"/>
    </source>
</evidence>
<accession>A0A314UFL7</accession>